<dbReference type="OrthoDB" id="2017061at2759"/>
<reference evidence="4" key="3">
    <citation type="submission" date="2020-12" db="UniProtKB">
        <authorList>
            <consortium name="EnsemblPlants"/>
        </authorList>
    </citation>
    <scope>IDENTIFICATION</scope>
</reference>
<evidence type="ECO:0000256" key="1">
    <source>
        <dbReference type="SAM" id="Coils"/>
    </source>
</evidence>
<dbReference type="EnsemblPlants" id="Pp3c2_27930V3.3">
    <property type="protein sequence ID" value="Pp3c2_27930V3.3"/>
    <property type="gene ID" value="Pp3c2_27930"/>
</dbReference>
<feature type="region of interest" description="Disordered" evidence="2">
    <location>
        <begin position="72"/>
        <end position="112"/>
    </location>
</feature>
<dbReference type="PANTHER" id="PTHR33222">
    <property type="match status" value="1"/>
</dbReference>
<evidence type="ECO:0008006" key="6">
    <source>
        <dbReference type="Google" id="ProtNLM"/>
    </source>
</evidence>
<dbReference type="Gramene" id="Pp3c2_27930V3.1">
    <property type="protein sequence ID" value="Pp3c2_27930V3.1"/>
    <property type="gene ID" value="Pp3c2_27930"/>
</dbReference>
<dbReference type="Proteomes" id="UP000006727">
    <property type="component" value="Chromosome 2"/>
</dbReference>
<dbReference type="RefSeq" id="XP_024368949.1">
    <property type="nucleotide sequence ID" value="XM_024513181.2"/>
</dbReference>
<keyword evidence="5" id="KW-1185">Reference proteome</keyword>
<accession>A0A2K1L3A2</accession>
<evidence type="ECO:0000313" key="5">
    <source>
        <dbReference type="Proteomes" id="UP000006727"/>
    </source>
</evidence>
<evidence type="ECO:0000313" key="3">
    <source>
        <dbReference type="EMBL" id="PNR60496.1"/>
    </source>
</evidence>
<dbReference type="PANTHER" id="PTHR33222:SF36">
    <property type="entry name" value="CYANOBACTERIAL AMINOACYL-TRNA SYNTHETASE CAAD DOMAIN-CONTAINING PROTEIN"/>
    <property type="match status" value="1"/>
</dbReference>
<dbReference type="EnsemblPlants" id="Pp3c2_27930V3.2">
    <property type="protein sequence ID" value="Pp3c2_27930V3.2"/>
    <property type="gene ID" value="Pp3c2_27930"/>
</dbReference>
<evidence type="ECO:0000256" key="2">
    <source>
        <dbReference type="SAM" id="MobiDB-lite"/>
    </source>
</evidence>
<evidence type="ECO:0000313" key="4">
    <source>
        <dbReference type="EnsemblPlants" id="Pp3c2_27930V3.1"/>
    </source>
</evidence>
<dbReference type="RefSeq" id="XP_024368948.1">
    <property type="nucleotide sequence ID" value="XM_024513180.2"/>
</dbReference>
<dbReference type="AlphaFoldDB" id="A0A2K1L3A2"/>
<feature type="coiled-coil region" evidence="1">
    <location>
        <begin position="223"/>
        <end position="274"/>
    </location>
</feature>
<sequence length="375" mass="41090">MAFIQKCWASEAISVSNFQLPSLRFCNHSRHQQVHLSRIQRRPLQTRCSAQEDFSTLREKLNWKNKELKLPFQPRESDANTDVDSVLGDASSGKAKKTAGSTKGNSGGNTLSNALEDAKRKLEEQGPGNLALYGGSATLAVLLSAAVLNSLDKYPLIPEAMQIVGLACSVLVASRVVRGEQEKLKVSPVKAVIAIVDIGTKGKVQQTSLVLPPDLDEGTVAAMERLARERDMAVNQVEELKRQTSQYTQALAEKEALETVALQLAEERETAMSEVNALKSTVELMSDRMKGIEEMLEREVGLLKSQNQALETVALQLAQERDVAIREAENLKASSDAEKKALEEVAMQLAQERDSALAELETLMDMVASMRTRAS</sequence>
<dbReference type="Gramene" id="Pp3c2_27930V3.3">
    <property type="protein sequence ID" value="Pp3c2_27930V3.3"/>
    <property type="gene ID" value="Pp3c2_27930"/>
</dbReference>
<dbReference type="GO" id="GO:0009535">
    <property type="term" value="C:chloroplast thylakoid membrane"/>
    <property type="evidence" value="ECO:0000318"/>
    <property type="project" value="GO_Central"/>
</dbReference>
<dbReference type="EnsemblPlants" id="Pp3c2_27930V3.1">
    <property type="protein sequence ID" value="Pp3c2_27930V3.1"/>
    <property type="gene ID" value="Pp3c2_27930"/>
</dbReference>
<gene>
    <name evidence="4" type="primary">LOC112279078</name>
    <name evidence="3" type="ORF">PHYPA_003289</name>
</gene>
<dbReference type="GeneID" id="112279078"/>
<reference evidence="3 5" key="2">
    <citation type="journal article" date="2018" name="Plant J.">
        <title>The Physcomitrella patens chromosome-scale assembly reveals moss genome structure and evolution.</title>
        <authorList>
            <person name="Lang D."/>
            <person name="Ullrich K.K."/>
            <person name="Murat F."/>
            <person name="Fuchs J."/>
            <person name="Jenkins J."/>
            <person name="Haas F.B."/>
            <person name="Piednoel M."/>
            <person name="Gundlach H."/>
            <person name="Van Bel M."/>
            <person name="Meyberg R."/>
            <person name="Vives C."/>
            <person name="Morata J."/>
            <person name="Symeonidi A."/>
            <person name="Hiss M."/>
            <person name="Muchero W."/>
            <person name="Kamisugi Y."/>
            <person name="Saleh O."/>
            <person name="Blanc G."/>
            <person name="Decker E.L."/>
            <person name="van Gessel N."/>
            <person name="Grimwood J."/>
            <person name="Hayes R.D."/>
            <person name="Graham S.W."/>
            <person name="Gunter L.E."/>
            <person name="McDaniel S.F."/>
            <person name="Hoernstein S.N.W."/>
            <person name="Larsson A."/>
            <person name="Li F.W."/>
            <person name="Perroud P.F."/>
            <person name="Phillips J."/>
            <person name="Ranjan P."/>
            <person name="Rokshar D.S."/>
            <person name="Rothfels C.J."/>
            <person name="Schneider L."/>
            <person name="Shu S."/>
            <person name="Stevenson D.W."/>
            <person name="Thummler F."/>
            <person name="Tillich M."/>
            <person name="Villarreal Aguilar J.C."/>
            <person name="Widiez T."/>
            <person name="Wong G.K."/>
            <person name="Wymore A."/>
            <person name="Zhang Y."/>
            <person name="Zimmer A.D."/>
            <person name="Quatrano R.S."/>
            <person name="Mayer K.F.X."/>
            <person name="Goodstein D."/>
            <person name="Casacuberta J.M."/>
            <person name="Vandepoele K."/>
            <person name="Reski R."/>
            <person name="Cuming A.C."/>
            <person name="Tuskan G.A."/>
            <person name="Maumus F."/>
            <person name="Salse J."/>
            <person name="Schmutz J."/>
            <person name="Rensing S.A."/>
        </authorList>
    </citation>
    <scope>NUCLEOTIDE SEQUENCE [LARGE SCALE GENOMIC DNA]</scope>
    <source>
        <strain evidence="4 5">cv. Gransden 2004</strain>
    </source>
</reference>
<protein>
    <recommendedName>
        <fullName evidence="6">Cyanobacterial aminoacyl-tRNA synthetase CAAD domain-containing protein</fullName>
    </recommendedName>
</protein>
<name>A0A2K1L3A2_PHYPA</name>
<dbReference type="InterPro" id="IPR033344">
    <property type="entry name" value="CURT1"/>
</dbReference>
<dbReference type="KEGG" id="ppp:112279078"/>
<dbReference type="RefSeq" id="XP_024368950.1">
    <property type="nucleotide sequence ID" value="XM_024513182.2"/>
</dbReference>
<keyword evidence="1" id="KW-0175">Coiled coil</keyword>
<reference evidence="3 5" key="1">
    <citation type="journal article" date="2008" name="Science">
        <title>The Physcomitrella genome reveals evolutionary insights into the conquest of land by plants.</title>
        <authorList>
            <person name="Rensing S."/>
            <person name="Lang D."/>
            <person name="Zimmer A."/>
            <person name="Terry A."/>
            <person name="Salamov A."/>
            <person name="Shapiro H."/>
            <person name="Nishiyama T."/>
            <person name="Perroud P.-F."/>
            <person name="Lindquist E."/>
            <person name="Kamisugi Y."/>
            <person name="Tanahashi T."/>
            <person name="Sakakibara K."/>
            <person name="Fujita T."/>
            <person name="Oishi K."/>
            <person name="Shin-I T."/>
            <person name="Kuroki Y."/>
            <person name="Toyoda A."/>
            <person name="Suzuki Y."/>
            <person name="Hashimoto A."/>
            <person name="Yamaguchi K."/>
            <person name="Sugano A."/>
            <person name="Kohara Y."/>
            <person name="Fujiyama A."/>
            <person name="Anterola A."/>
            <person name="Aoki S."/>
            <person name="Ashton N."/>
            <person name="Barbazuk W.B."/>
            <person name="Barker E."/>
            <person name="Bennetzen J."/>
            <person name="Bezanilla M."/>
            <person name="Blankenship R."/>
            <person name="Cho S.H."/>
            <person name="Dutcher S."/>
            <person name="Estelle M."/>
            <person name="Fawcett J.A."/>
            <person name="Gundlach H."/>
            <person name="Hanada K."/>
            <person name="Heyl A."/>
            <person name="Hicks K.A."/>
            <person name="Hugh J."/>
            <person name="Lohr M."/>
            <person name="Mayer K."/>
            <person name="Melkozernov A."/>
            <person name="Murata T."/>
            <person name="Nelson D."/>
            <person name="Pils B."/>
            <person name="Prigge M."/>
            <person name="Reiss B."/>
            <person name="Renner T."/>
            <person name="Rombauts S."/>
            <person name="Rushton P."/>
            <person name="Sanderfoot A."/>
            <person name="Schween G."/>
            <person name="Shiu S.-H."/>
            <person name="Stueber K."/>
            <person name="Theodoulou F.L."/>
            <person name="Tu H."/>
            <person name="Van de Peer Y."/>
            <person name="Verrier P.J."/>
            <person name="Waters E."/>
            <person name="Wood A."/>
            <person name="Yang L."/>
            <person name="Cove D."/>
            <person name="Cuming A."/>
            <person name="Hasebe M."/>
            <person name="Lucas S."/>
            <person name="Mishler D.B."/>
            <person name="Reski R."/>
            <person name="Grigoriev I."/>
            <person name="Quatrano R.S."/>
            <person name="Boore J.L."/>
        </authorList>
    </citation>
    <scope>NUCLEOTIDE SEQUENCE [LARGE SCALE GENOMIC DNA]</scope>
    <source>
        <strain evidence="4 5">cv. Gransden 2004</strain>
    </source>
</reference>
<feature type="coiled-coil region" evidence="1">
    <location>
        <begin position="314"/>
        <end position="366"/>
    </location>
</feature>
<proteinExistence type="predicted"/>
<feature type="compositionally biased region" description="Low complexity" evidence="2">
    <location>
        <begin position="90"/>
        <end position="104"/>
    </location>
</feature>
<dbReference type="Gramene" id="Pp3c2_27930V3.2">
    <property type="protein sequence ID" value="Pp3c2_27930V3.2"/>
    <property type="gene ID" value="Pp3c2_27930"/>
</dbReference>
<dbReference type="EMBL" id="ABEU02000002">
    <property type="protein sequence ID" value="PNR60496.1"/>
    <property type="molecule type" value="Genomic_DNA"/>
</dbReference>
<organism evidence="3">
    <name type="scientific">Physcomitrium patens</name>
    <name type="common">Spreading-leaved earth moss</name>
    <name type="synonym">Physcomitrella patens</name>
    <dbReference type="NCBI Taxonomy" id="3218"/>
    <lineage>
        <taxon>Eukaryota</taxon>
        <taxon>Viridiplantae</taxon>
        <taxon>Streptophyta</taxon>
        <taxon>Embryophyta</taxon>
        <taxon>Bryophyta</taxon>
        <taxon>Bryophytina</taxon>
        <taxon>Bryopsida</taxon>
        <taxon>Funariidae</taxon>
        <taxon>Funariales</taxon>
        <taxon>Funariaceae</taxon>
        <taxon>Physcomitrium</taxon>
    </lineage>
</organism>